<evidence type="ECO:0000256" key="9">
    <source>
        <dbReference type="RuleBase" id="RU003357"/>
    </source>
</evidence>
<comment type="similarity">
    <text evidence="8 9">Belongs to the TonB-dependent receptor family.</text>
</comment>
<evidence type="ECO:0000256" key="6">
    <source>
        <dbReference type="ARBA" id="ARBA00023136"/>
    </source>
</evidence>
<dbReference type="Pfam" id="PF00593">
    <property type="entry name" value="TonB_dep_Rec_b-barrel"/>
    <property type="match status" value="1"/>
</dbReference>
<keyword evidence="6 8" id="KW-0472">Membrane</keyword>
<keyword evidence="4 8" id="KW-0812">Transmembrane</keyword>
<feature type="domain" description="TonB-dependent receptor plug" evidence="11">
    <location>
        <begin position="126"/>
        <end position="232"/>
    </location>
</feature>
<proteinExistence type="inferred from homology"/>
<dbReference type="PANTHER" id="PTHR30069">
    <property type="entry name" value="TONB-DEPENDENT OUTER MEMBRANE RECEPTOR"/>
    <property type="match status" value="1"/>
</dbReference>
<evidence type="ECO:0000256" key="7">
    <source>
        <dbReference type="ARBA" id="ARBA00023237"/>
    </source>
</evidence>
<dbReference type="GO" id="GO:0009279">
    <property type="term" value="C:cell outer membrane"/>
    <property type="evidence" value="ECO:0007669"/>
    <property type="project" value="UniProtKB-SubCell"/>
</dbReference>
<feature type="domain" description="TonB-dependent receptor-like beta-barrel" evidence="10">
    <location>
        <begin position="323"/>
        <end position="745"/>
    </location>
</feature>
<dbReference type="STRING" id="655355.SAMN05216283_101158"/>
<keyword evidence="13" id="KW-1185">Reference proteome</keyword>
<dbReference type="InterPro" id="IPR012910">
    <property type="entry name" value="Plug_dom"/>
</dbReference>
<evidence type="ECO:0000259" key="10">
    <source>
        <dbReference type="Pfam" id="PF00593"/>
    </source>
</evidence>
<dbReference type="Pfam" id="PF07715">
    <property type="entry name" value="Plug"/>
    <property type="match status" value="1"/>
</dbReference>
<dbReference type="SUPFAM" id="SSF49464">
    <property type="entry name" value="Carboxypeptidase regulatory domain-like"/>
    <property type="match status" value="1"/>
</dbReference>
<keyword evidence="3 8" id="KW-1134">Transmembrane beta strand</keyword>
<keyword evidence="7 8" id="KW-0998">Cell outer membrane</keyword>
<reference evidence="12 13" key="1">
    <citation type="submission" date="2016-10" db="EMBL/GenBank/DDBJ databases">
        <authorList>
            <person name="de Groot N.N."/>
        </authorList>
    </citation>
    <scope>NUCLEOTIDE SEQUENCE [LARGE SCALE GENOMIC DNA]</scope>
    <source>
        <strain evidence="12 13">CGMCC 1.9156</strain>
    </source>
</reference>
<keyword evidence="12" id="KW-0675">Receptor</keyword>
<evidence type="ECO:0000256" key="1">
    <source>
        <dbReference type="ARBA" id="ARBA00004571"/>
    </source>
</evidence>
<dbReference type="GO" id="GO:0015344">
    <property type="term" value="F:siderophore uptake transmembrane transporter activity"/>
    <property type="evidence" value="ECO:0007669"/>
    <property type="project" value="TreeGrafter"/>
</dbReference>
<accession>A0A1I2AM82</accession>
<evidence type="ECO:0000259" key="11">
    <source>
        <dbReference type="Pfam" id="PF07715"/>
    </source>
</evidence>
<dbReference type="Gene3D" id="2.40.170.20">
    <property type="entry name" value="TonB-dependent receptor, beta-barrel domain"/>
    <property type="match status" value="1"/>
</dbReference>
<organism evidence="12 13">
    <name type="scientific">Sunxiuqinia elliptica</name>
    <dbReference type="NCBI Taxonomy" id="655355"/>
    <lineage>
        <taxon>Bacteria</taxon>
        <taxon>Pseudomonadati</taxon>
        <taxon>Bacteroidota</taxon>
        <taxon>Bacteroidia</taxon>
        <taxon>Marinilabiliales</taxon>
        <taxon>Prolixibacteraceae</taxon>
        <taxon>Sunxiuqinia</taxon>
    </lineage>
</organism>
<dbReference type="PROSITE" id="PS52016">
    <property type="entry name" value="TONB_DEPENDENT_REC_3"/>
    <property type="match status" value="1"/>
</dbReference>
<dbReference type="PANTHER" id="PTHR30069:SF57">
    <property type="entry name" value="TONB-DEPENDENT RECEPTOR"/>
    <property type="match status" value="1"/>
</dbReference>
<dbReference type="RefSeq" id="WP_093917914.1">
    <property type="nucleotide sequence ID" value="NZ_FONW01000001.1"/>
</dbReference>
<keyword evidence="2 8" id="KW-0813">Transport</keyword>
<dbReference type="Proteomes" id="UP000198964">
    <property type="component" value="Unassembled WGS sequence"/>
</dbReference>
<evidence type="ECO:0000256" key="8">
    <source>
        <dbReference type="PROSITE-ProRule" id="PRU01360"/>
    </source>
</evidence>
<evidence type="ECO:0000313" key="12">
    <source>
        <dbReference type="EMBL" id="SFE44678.1"/>
    </source>
</evidence>
<comment type="subcellular location">
    <subcellularLocation>
        <location evidence="1 8">Cell outer membrane</location>
        <topology evidence="1 8">Multi-pass membrane protein</topology>
    </subcellularLocation>
</comment>
<keyword evidence="5 9" id="KW-0798">TonB box</keyword>
<dbReference type="EMBL" id="FONW01000001">
    <property type="protein sequence ID" value="SFE44678.1"/>
    <property type="molecule type" value="Genomic_DNA"/>
</dbReference>
<dbReference type="InterPro" id="IPR008969">
    <property type="entry name" value="CarboxyPept-like_regulatory"/>
</dbReference>
<gene>
    <name evidence="12" type="ORF">SAMN05216283_101158</name>
</gene>
<dbReference type="InterPro" id="IPR039426">
    <property type="entry name" value="TonB-dep_rcpt-like"/>
</dbReference>
<dbReference type="AlphaFoldDB" id="A0A1I2AM82"/>
<dbReference type="Gene3D" id="2.170.130.10">
    <property type="entry name" value="TonB-dependent receptor, plug domain"/>
    <property type="match status" value="1"/>
</dbReference>
<dbReference type="SUPFAM" id="SSF56935">
    <property type="entry name" value="Porins"/>
    <property type="match status" value="1"/>
</dbReference>
<dbReference type="GO" id="GO:0044718">
    <property type="term" value="P:siderophore transmembrane transport"/>
    <property type="evidence" value="ECO:0007669"/>
    <property type="project" value="TreeGrafter"/>
</dbReference>
<evidence type="ECO:0000256" key="2">
    <source>
        <dbReference type="ARBA" id="ARBA00022448"/>
    </source>
</evidence>
<evidence type="ECO:0000256" key="4">
    <source>
        <dbReference type="ARBA" id="ARBA00022692"/>
    </source>
</evidence>
<dbReference type="Pfam" id="PF13715">
    <property type="entry name" value="CarbopepD_reg_2"/>
    <property type="match status" value="1"/>
</dbReference>
<dbReference type="InterPro" id="IPR036942">
    <property type="entry name" value="Beta-barrel_TonB_sf"/>
</dbReference>
<name>A0A1I2AM82_9BACT</name>
<dbReference type="InterPro" id="IPR000531">
    <property type="entry name" value="Beta-barrel_TonB"/>
</dbReference>
<evidence type="ECO:0000256" key="5">
    <source>
        <dbReference type="ARBA" id="ARBA00023077"/>
    </source>
</evidence>
<evidence type="ECO:0000256" key="3">
    <source>
        <dbReference type="ARBA" id="ARBA00022452"/>
    </source>
</evidence>
<sequence length="783" mass="87169">MKKILLVAVMSLVYLVSYSEDEPKGKITDTMLFGDVRSEGEHIPFATILIKGTTVGTAADATGHYKLVGAPEGTQEVVISAVGYESRAYEVKLKIGKPITLIAELDPDQIGLEQVVITADRSEKSRREASTIVSTISPRLLENTQSITLSEGLNFTPGLRMENNCQNCGFTQVRMNGLEGPYSQILINSRPVFSGLAGVYGLELIPANMIDRVEVVRGGGSALFGSNAIAGTINLITKEPVQDTYSINSSLGLIGSEATPDFNLSMNGSIVSDDFRSGMSFYGFKRERDPYDANDDGYSEMSKISNSTFGASFFQRLGMRSKINLDYFFINESRRGGNDFDLPNHEADISEAVDHQINSANLTFDHFMRDHDKLSFFAAAQWVERGSYYGAEQDLSAYGNTDDLAYSIGSQYHRDIEKLLFAPSELVMGLEMTSDALTDKKLGYLDLETMEHVETTTIADQEVNTVGFFAQNEWVNDKWRFSLGFRVEHYAISDKAGSSGDIDGDVFSPRASVLYNLTDKIQLRSSFAKGYRAPQIFDEDLHIETSGARRVTHENDPNLKQENSHSATFSIDISQDFGRWQTQFLAEGFYTVLENPFTNEYGTPNEQGEVVYTRINAEDGAKVQGVNLEFNASPGARWMFQSGLTFQKSEYDSPQEFNERRFFRTPDSYGYLSMSYSPVASFKASLTGNYTGKMLIPYFGNTLDKPEDGQLNEVDSFFDLGMKVSQNIELSGDLQLQLYAGVKNLFDAYQDDFDHGIDRDPGYIYGPLSPRTIYFGLKIGNIF</sequence>
<evidence type="ECO:0000313" key="13">
    <source>
        <dbReference type="Proteomes" id="UP000198964"/>
    </source>
</evidence>
<dbReference type="InterPro" id="IPR037066">
    <property type="entry name" value="Plug_dom_sf"/>
</dbReference>
<dbReference type="Gene3D" id="2.60.40.1120">
    <property type="entry name" value="Carboxypeptidase-like, regulatory domain"/>
    <property type="match status" value="1"/>
</dbReference>
<protein>
    <submittedName>
        <fullName evidence="12">Outer membrane receptor for ferrienterochelin and colicins</fullName>
    </submittedName>
</protein>